<gene>
    <name evidence="1" type="primary">rec25</name>
    <name evidence="1" type="ORF">SOMG_00379</name>
</gene>
<dbReference type="Proteomes" id="UP001212411">
    <property type="component" value="Chromosome 1"/>
</dbReference>
<organism evidence="1 2">
    <name type="scientific">Schizosaccharomyces osmophilus</name>
    <dbReference type="NCBI Taxonomy" id="2545709"/>
    <lineage>
        <taxon>Eukaryota</taxon>
        <taxon>Fungi</taxon>
        <taxon>Dikarya</taxon>
        <taxon>Ascomycota</taxon>
        <taxon>Taphrinomycotina</taxon>
        <taxon>Schizosaccharomycetes</taxon>
        <taxon>Schizosaccharomycetales</taxon>
        <taxon>Schizosaccharomycetaceae</taxon>
        <taxon>Schizosaccharomyces</taxon>
    </lineage>
</organism>
<sequence>MVKKTNSNANSYIKQFEKFSEKEGLEAVAFSNRLLEECTNKTKQHDYNAMQGNGSRVNSDYKNETMLVKTLCQHFLSELEATESEMAANMACIQTNLQSIDRENGKDLLNVLEQLSKETSTAQKVLEYNGPETQNQLMQGLLMCMESE</sequence>
<dbReference type="KEGG" id="som:SOMG_00379"/>
<evidence type="ECO:0000313" key="2">
    <source>
        <dbReference type="Proteomes" id="UP001212411"/>
    </source>
</evidence>
<name>A0AAF0AUA1_9SCHI</name>
<dbReference type="AlphaFoldDB" id="A0AAF0AUA1"/>
<dbReference type="GeneID" id="80873862"/>
<evidence type="ECO:0000313" key="1">
    <source>
        <dbReference type="EMBL" id="WBW72241.1"/>
    </source>
</evidence>
<reference evidence="1 2" key="1">
    <citation type="journal article" date="2023" name="G3 (Bethesda)">
        <title>A high-quality reference genome for the fission yeast Schizosaccharomyces osmophilus.</title>
        <authorList>
            <person name="Jia G.S."/>
            <person name="Zhang W.C."/>
            <person name="Liang Y."/>
            <person name="Liu X.H."/>
            <person name="Rhind N."/>
            <person name="Pidoux A."/>
            <person name="Brysch-Herzberg M."/>
            <person name="Du L.L."/>
        </authorList>
    </citation>
    <scope>NUCLEOTIDE SEQUENCE [LARGE SCALE GENOMIC DNA]</scope>
    <source>
        <strain evidence="1 2">CBS 15793</strain>
    </source>
</reference>
<dbReference type="EMBL" id="CP115611">
    <property type="protein sequence ID" value="WBW72241.1"/>
    <property type="molecule type" value="Genomic_DNA"/>
</dbReference>
<protein>
    <submittedName>
        <fullName evidence="1">Meiotic recombination protein Rec25</fullName>
    </submittedName>
</protein>
<proteinExistence type="predicted"/>
<dbReference type="RefSeq" id="XP_056036484.1">
    <property type="nucleotide sequence ID" value="XM_056179173.1"/>
</dbReference>
<keyword evidence="2" id="KW-1185">Reference proteome</keyword>
<accession>A0AAF0AUA1</accession>